<dbReference type="AlphaFoldDB" id="A0A0J7AYE1"/>
<proteinExistence type="predicted"/>
<dbReference type="Gene3D" id="3.90.20.10">
    <property type="match status" value="1"/>
</dbReference>
<evidence type="ECO:0000313" key="2">
    <source>
        <dbReference type="EMBL" id="KMP02457.1"/>
    </source>
</evidence>
<name>A0A0J7AYE1_COCIT</name>
<organism evidence="2 3">
    <name type="scientific">Coccidioides immitis RMSCC 2394</name>
    <dbReference type="NCBI Taxonomy" id="404692"/>
    <lineage>
        <taxon>Eukaryota</taxon>
        <taxon>Fungi</taxon>
        <taxon>Dikarya</taxon>
        <taxon>Ascomycota</taxon>
        <taxon>Pezizomycotina</taxon>
        <taxon>Eurotiomycetes</taxon>
        <taxon>Eurotiomycetidae</taxon>
        <taxon>Onygenales</taxon>
        <taxon>Onygenaceae</taxon>
        <taxon>Coccidioides</taxon>
    </lineage>
</organism>
<dbReference type="OrthoDB" id="4833301at2759"/>
<dbReference type="EMBL" id="DS028103">
    <property type="protein sequence ID" value="KMP02457.1"/>
    <property type="molecule type" value="Genomic_DNA"/>
</dbReference>
<reference evidence="3" key="1">
    <citation type="journal article" date="2010" name="Genome Res.">
        <title>Population genomic sequencing of Coccidioides fungi reveals recent hybridization and transposon control.</title>
        <authorList>
            <person name="Neafsey D.E."/>
            <person name="Barker B.M."/>
            <person name="Sharpton T.J."/>
            <person name="Stajich J.E."/>
            <person name="Park D.J."/>
            <person name="Whiston E."/>
            <person name="Hung C.-Y."/>
            <person name="McMahan C."/>
            <person name="White J."/>
            <person name="Sykes S."/>
            <person name="Heiman D."/>
            <person name="Young S."/>
            <person name="Zeng Q."/>
            <person name="Abouelleil A."/>
            <person name="Aftuck L."/>
            <person name="Bessette D."/>
            <person name="Brown A."/>
            <person name="FitzGerald M."/>
            <person name="Lui A."/>
            <person name="Macdonald J.P."/>
            <person name="Priest M."/>
            <person name="Orbach M.J."/>
            <person name="Galgiani J.N."/>
            <person name="Kirkland T.N."/>
            <person name="Cole G.T."/>
            <person name="Birren B.W."/>
            <person name="Henn M.R."/>
            <person name="Taylor J.W."/>
            <person name="Rounsley S.D."/>
        </authorList>
    </citation>
    <scope>NUCLEOTIDE SEQUENCE [LARGE SCALE GENOMIC DNA]</scope>
    <source>
        <strain evidence="3">RMSCC 2394</strain>
    </source>
</reference>
<evidence type="ECO:0000256" key="1">
    <source>
        <dbReference type="SAM" id="MobiDB-lite"/>
    </source>
</evidence>
<dbReference type="STRING" id="404692.A0A0J7AYE1"/>
<feature type="region of interest" description="Disordered" evidence="1">
    <location>
        <begin position="391"/>
        <end position="417"/>
    </location>
</feature>
<gene>
    <name evidence="2" type="ORF">CIRG_10280</name>
</gene>
<protein>
    <submittedName>
        <fullName evidence="2">Uncharacterized protein</fullName>
    </submittedName>
</protein>
<accession>A0A0J7AYE1</accession>
<evidence type="ECO:0000313" key="3">
    <source>
        <dbReference type="Proteomes" id="UP000054565"/>
    </source>
</evidence>
<sequence length="417" mass="47823">MPANPWTEEIWISSNNKAFGFAAPSYAQGPSWATWPNEGQFGSPYYVDQGLAIIITAFEKHRTFQETYISREFQMQRDYIDSRLKEVNDQLKEIDHKFEDVYKRLEAVDGRLGHLEHELKRQREHTDSQFNAIEGSMDQSRAMTLNSKVDRGIKILQPVAAYRNGAYCLPDNFPKTVAEFWKLRKHTKLPQLTSLSLFYNVTREELIEPDIDDSDGEEQQVPYASVSLPRLIEKFPEMAHMALADRFGLKYGKISAFMQRLEDFRQTATGKRAQVEESPKDISKFFRTENETRAPPAKPNTQSTVPLYPRFSANEVVPLEFLLKSAKSTTTESTAYSDRTRLGWAETSARQRVNEIIAEERRQLEKKLASEKEGEHDVSRPYRTVAALRVPDSVSSKQSGDTEPISIPTVILEAEER</sequence>
<dbReference type="Proteomes" id="UP000054565">
    <property type="component" value="Unassembled WGS sequence"/>
</dbReference>